<feature type="transmembrane region" description="Helical" evidence="2">
    <location>
        <begin position="448"/>
        <end position="466"/>
    </location>
</feature>
<organism evidence="3 4">
    <name type="scientific">Anaeromyces robustus</name>
    <dbReference type="NCBI Taxonomy" id="1754192"/>
    <lineage>
        <taxon>Eukaryota</taxon>
        <taxon>Fungi</taxon>
        <taxon>Fungi incertae sedis</taxon>
        <taxon>Chytridiomycota</taxon>
        <taxon>Chytridiomycota incertae sedis</taxon>
        <taxon>Neocallimastigomycetes</taxon>
        <taxon>Neocallimastigales</taxon>
        <taxon>Neocallimastigaceae</taxon>
        <taxon>Anaeromyces</taxon>
    </lineage>
</organism>
<protein>
    <recommendedName>
        <fullName evidence="5">Transglutaminase-like domain-containing protein</fullName>
    </recommendedName>
</protein>
<name>A0A1Y1W347_9FUNG</name>
<evidence type="ECO:0000313" key="3">
    <source>
        <dbReference type="EMBL" id="ORX67715.1"/>
    </source>
</evidence>
<keyword evidence="2" id="KW-1133">Transmembrane helix</keyword>
<feature type="compositionally biased region" description="Acidic residues" evidence="1">
    <location>
        <begin position="83"/>
        <end position="102"/>
    </location>
</feature>
<dbReference type="STRING" id="1754192.A0A1Y1W347"/>
<evidence type="ECO:0000313" key="4">
    <source>
        <dbReference type="Proteomes" id="UP000193944"/>
    </source>
</evidence>
<reference evidence="3 4" key="2">
    <citation type="submission" date="2016-08" db="EMBL/GenBank/DDBJ databases">
        <title>Pervasive Adenine N6-methylation of Active Genes in Fungi.</title>
        <authorList>
            <consortium name="DOE Joint Genome Institute"/>
            <person name="Mondo S.J."/>
            <person name="Dannebaum R.O."/>
            <person name="Kuo R.C."/>
            <person name="Labutti K."/>
            <person name="Haridas S."/>
            <person name="Kuo A."/>
            <person name="Salamov A."/>
            <person name="Ahrendt S.R."/>
            <person name="Lipzen A."/>
            <person name="Sullivan W."/>
            <person name="Andreopoulos W.B."/>
            <person name="Clum A."/>
            <person name="Lindquist E."/>
            <person name="Daum C."/>
            <person name="Ramamoorthy G.K."/>
            <person name="Gryganskyi A."/>
            <person name="Culley D."/>
            <person name="Magnuson J.K."/>
            <person name="James T.Y."/>
            <person name="O'Malley M.A."/>
            <person name="Stajich J.E."/>
            <person name="Spatafora J.W."/>
            <person name="Visel A."/>
            <person name="Grigoriev I.V."/>
        </authorList>
    </citation>
    <scope>NUCLEOTIDE SEQUENCE [LARGE SCALE GENOMIC DNA]</scope>
    <source>
        <strain evidence="3 4">S4</strain>
    </source>
</reference>
<comment type="caution">
    <text evidence="3">The sequence shown here is derived from an EMBL/GenBank/DDBJ whole genome shotgun (WGS) entry which is preliminary data.</text>
</comment>
<sequence>MKQFMIIKVLLFEFIFIFLYSKVVLSSSVNTAILYKKKIKPRYFDSLEIVDDPDDTIINENNDQVIFESSEKIIKYWTNEEKEEFEDQMNEEEEDDDEEDKENEWGSGHFELHSLTKKFSFYEQLEYEEKLCYDAILSHSKKHNPDLKINFAVFGITDMEEFHEVLKESIERIFTVLVYENPELWWIGTYRYKLSATTYNQCIITFIILPKDSPFYGITSKEISNINDEIEKIKTNITTEITNLNLTSSYAIIRYIHDYLIKNIVYSTDSKSLHIRTIYGALVENKCVCEGYAEAFEYLLKQFQIRCIIARSISHEWNFVEIHNKWYIVDVTYDDPVLKGIDSSLGSDKNLSYNYFLIGTKHKINGHSSKKYSDDKAHKLVYSGFTDNKVIFYPKIESKDYIPSEIEKKEIESIKIPSILGTEKSGIKEETNNSNDINNALSLFNFKIVIYYNIFAMLIIALHYYIF</sequence>
<dbReference type="EMBL" id="MCFG01000432">
    <property type="protein sequence ID" value="ORX67715.1"/>
    <property type="molecule type" value="Genomic_DNA"/>
</dbReference>
<dbReference type="AlphaFoldDB" id="A0A1Y1W347"/>
<dbReference type="Gene3D" id="3.10.620.30">
    <property type="match status" value="1"/>
</dbReference>
<keyword evidence="4" id="KW-1185">Reference proteome</keyword>
<dbReference type="OrthoDB" id="2128161at2759"/>
<keyword evidence="2" id="KW-0472">Membrane</keyword>
<feature type="region of interest" description="Disordered" evidence="1">
    <location>
        <begin position="83"/>
        <end position="104"/>
    </location>
</feature>
<reference evidence="3 4" key="1">
    <citation type="submission" date="2016-08" db="EMBL/GenBank/DDBJ databases">
        <title>A Parts List for Fungal Cellulosomes Revealed by Comparative Genomics.</title>
        <authorList>
            <consortium name="DOE Joint Genome Institute"/>
            <person name="Haitjema C.H."/>
            <person name="Gilmore S.P."/>
            <person name="Henske J.K."/>
            <person name="Solomon K.V."/>
            <person name="De Groot R."/>
            <person name="Kuo A."/>
            <person name="Mondo S.J."/>
            <person name="Salamov A.A."/>
            <person name="Labutti K."/>
            <person name="Zhao Z."/>
            <person name="Chiniquy J."/>
            <person name="Barry K."/>
            <person name="Brewer H.M."/>
            <person name="Purvine S.O."/>
            <person name="Wright A.T."/>
            <person name="Boxma B."/>
            <person name="Van Alen T."/>
            <person name="Hackstein J.H."/>
            <person name="Baker S.E."/>
            <person name="Grigoriev I.V."/>
            <person name="O'Malley M.A."/>
        </authorList>
    </citation>
    <scope>NUCLEOTIDE SEQUENCE [LARGE SCALE GENOMIC DNA]</scope>
    <source>
        <strain evidence="3 4">S4</strain>
    </source>
</reference>
<proteinExistence type="predicted"/>
<evidence type="ECO:0000256" key="1">
    <source>
        <dbReference type="SAM" id="MobiDB-lite"/>
    </source>
</evidence>
<evidence type="ECO:0000256" key="2">
    <source>
        <dbReference type="SAM" id="Phobius"/>
    </source>
</evidence>
<dbReference type="SUPFAM" id="SSF54001">
    <property type="entry name" value="Cysteine proteinases"/>
    <property type="match status" value="1"/>
</dbReference>
<dbReference type="Proteomes" id="UP000193944">
    <property type="component" value="Unassembled WGS sequence"/>
</dbReference>
<evidence type="ECO:0008006" key="5">
    <source>
        <dbReference type="Google" id="ProtNLM"/>
    </source>
</evidence>
<dbReference type="InterPro" id="IPR038765">
    <property type="entry name" value="Papain-like_cys_pep_sf"/>
</dbReference>
<accession>A0A1Y1W347</accession>
<keyword evidence="2" id="KW-0812">Transmembrane</keyword>
<gene>
    <name evidence="3" type="ORF">BCR32DRAFT_272553</name>
</gene>